<dbReference type="Proteomes" id="UP000253606">
    <property type="component" value="Chromosome"/>
</dbReference>
<name>A0A2Z5G1D0_9BACT</name>
<dbReference type="EMBL" id="CP030840">
    <property type="protein sequence ID" value="AXC12872.1"/>
    <property type="molecule type" value="Genomic_DNA"/>
</dbReference>
<reference evidence="1 2" key="1">
    <citation type="journal article" date="2018" name="Front. Microbiol.">
        <title>Hydrolytic Capabilities as a Key to Environmental Success: Chitinolytic and Cellulolytic Acidobacteria From Acidic Sub-arctic Soils and Boreal Peatlands.</title>
        <authorList>
            <person name="Belova S.E."/>
            <person name="Ravin N.V."/>
            <person name="Pankratov T.A."/>
            <person name="Rakitin A.L."/>
            <person name="Ivanova A.A."/>
            <person name="Beletsky A.V."/>
            <person name="Mardanov A.V."/>
            <person name="Sinninghe Damste J.S."/>
            <person name="Dedysh S.N."/>
        </authorList>
    </citation>
    <scope>NUCLEOTIDE SEQUENCE [LARGE SCALE GENOMIC DNA]</scope>
    <source>
        <strain evidence="1 2">SBC82</strain>
    </source>
</reference>
<evidence type="ECO:0000313" key="2">
    <source>
        <dbReference type="Proteomes" id="UP000253606"/>
    </source>
</evidence>
<keyword evidence="2" id="KW-1185">Reference proteome</keyword>
<dbReference type="RefSeq" id="WP_114207985.1">
    <property type="nucleotide sequence ID" value="NZ_CP030840.1"/>
</dbReference>
<dbReference type="Gene3D" id="1.25.40.10">
    <property type="entry name" value="Tetratricopeptide repeat domain"/>
    <property type="match status" value="1"/>
</dbReference>
<proteinExistence type="predicted"/>
<sequence length="109" mass="12207">MQCSVSLAEALIQAKDYAHARQTLQDVTAPTERSGMRLRLARIYYLQATASRLSGNSQEAWNEYREAMTLLNAVRSEPGAENILRRSDLKAIFDDCNRWVGVAATKTNS</sequence>
<organism evidence="1 2">
    <name type="scientific">Acidisarcina polymorpha</name>
    <dbReference type="NCBI Taxonomy" id="2211140"/>
    <lineage>
        <taxon>Bacteria</taxon>
        <taxon>Pseudomonadati</taxon>
        <taxon>Acidobacteriota</taxon>
        <taxon>Terriglobia</taxon>
        <taxon>Terriglobales</taxon>
        <taxon>Acidobacteriaceae</taxon>
        <taxon>Acidisarcina</taxon>
    </lineage>
</organism>
<accession>A0A2Z5G1D0</accession>
<dbReference type="SUPFAM" id="SSF48452">
    <property type="entry name" value="TPR-like"/>
    <property type="match status" value="1"/>
</dbReference>
<dbReference type="InterPro" id="IPR011990">
    <property type="entry name" value="TPR-like_helical_dom_sf"/>
</dbReference>
<gene>
    <name evidence="1" type="ORF">ACPOL_3587</name>
</gene>
<protein>
    <submittedName>
        <fullName evidence="1">Uncharacterized protein</fullName>
    </submittedName>
</protein>
<dbReference type="KEGG" id="abas:ACPOL_3587"/>
<dbReference type="AlphaFoldDB" id="A0A2Z5G1D0"/>
<evidence type="ECO:0000313" key="1">
    <source>
        <dbReference type="EMBL" id="AXC12872.1"/>
    </source>
</evidence>